<proteinExistence type="predicted"/>
<feature type="transmembrane region" description="Helical" evidence="1">
    <location>
        <begin position="396"/>
        <end position="417"/>
    </location>
</feature>
<reference evidence="2 3" key="1">
    <citation type="submission" date="2014-03" db="EMBL/GenBank/DDBJ databases">
        <title>Genomics of Bifidobacteria.</title>
        <authorList>
            <person name="Ventura M."/>
            <person name="Milani C."/>
            <person name="Lugli G.A."/>
        </authorList>
    </citation>
    <scope>NUCLEOTIDE SEQUENCE [LARGE SCALE GENOMIC DNA]</scope>
    <source>
        <strain evidence="2 3">DSM 23969</strain>
    </source>
</reference>
<dbReference type="RefSeq" id="WP_033494477.1">
    <property type="nucleotide sequence ID" value="NZ_JDUU01000016.1"/>
</dbReference>
<dbReference type="EMBL" id="JGYN01000030">
    <property type="protein sequence ID" value="KFI47922.1"/>
    <property type="molecule type" value="Genomic_DNA"/>
</dbReference>
<sequence length="902" mass="99834">MKNTLQQAVASVRAHRIAAVTVLFVLLGVIVGIAGFPAINVHYVARFSGDVDVERQVTFQFDDNPGYSESATQNAYPDNGTATIHVDPLNLDSASLTVTAAGENVRLDRLDANVVAKDQTLYRAATIDLVQVNGTKATLNGSTATRFSIPAEQMKSLEKALAFRSEVKLLLLAFLLVLYLIVLCRMTIARHANKRYFAVSALVLLLVGGFVANVWLVKKPIVYHYSYAFTQPANIDDHSTYEYSQSFIAQQDKLRSVKLPISLDPTIDAGDVGNPNYGVVYETPHEYHNKYVITVTESETGSVLAKTMLTPDMVTVTNSLFRAEIPVRYDHAKGKRFTVTIDKTDDNAATVQFQGASLDTPIDILPQGSTPDSTELAVRSTIPFSYLNLSVGYAGYPYQAVMTAIVVAFLILILLNVLANRMFTGRQSIMLCAANYVCLIAYAIFQFTVYVTHVHGFPDELAHISYVAYLKQHGGLVPDFASMQIYNFNGDSTALDLTSIKEFNRLGHPPLFYQIERLLGGMSIDGNMAILHITRMRLVSFMLGLIGLAIVFYLGYSRIRKIPMLHLLFGLLVISPPNMIYTMSGVSNDSLTLLSMSVFVAGVIRYCERRYDACTFFLIAGGFALVSLSKLTAAMVAGFMGLGLVLYTIFRERNAAVFRKPAFLASLPVYVVPVGYFGWLLARYHAIQPSFQKLDFTGYVNSYFYVGINDRLPYSAWEYVTYYVGKFLDTWTSYVTNIVGSARDTSMTGTQSTFSLFDPAHVGLIAILLIPVSVLFLAKSRVRDFLAIAETAFLITAAYQGYSAFRGFYDNGYPGAYSSRYYLCVISVFAFAIIWMICRSFSRSQETQLLDDNRPAARLEPVPLTSLGTAICLVFIVLLVFDGFLYSLLYQADGITGFVGKL</sequence>
<feature type="transmembrane region" description="Helical" evidence="1">
    <location>
        <begin position="20"/>
        <end position="39"/>
    </location>
</feature>
<accession>A0A086ZN22</accession>
<organism evidence="2 3">
    <name type="scientific">Bifidobacterium biavatii DSM 23969</name>
    <dbReference type="NCBI Taxonomy" id="1437608"/>
    <lineage>
        <taxon>Bacteria</taxon>
        <taxon>Bacillati</taxon>
        <taxon>Actinomycetota</taxon>
        <taxon>Actinomycetes</taxon>
        <taxon>Bifidobacteriales</taxon>
        <taxon>Bifidobacteriaceae</taxon>
        <taxon>Bifidobacterium</taxon>
    </lineage>
</organism>
<dbReference type="STRING" id="1437608.GCA_000771645_00766"/>
<dbReference type="eggNOG" id="ENOG502ZK13">
    <property type="taxonomic scope" value="Bacteria"/>
</dbReference>
<feature type="transmembrane region" description="Helical" evidence="1">
    <location>
        <begin position="634"/>
        <end position="650"/>
    </location>
</feature>
<comment type="caution">
    <text evidence="2">The sequence shown here is derived from an EMBL/GenBank/DDBJ whole genome shotgun (WGS) entry which is preliminary data.</text>
</comment>
<gene>
    <name evidence="2" type="ORF">BBIA_0054</name>
</gene>
<feature type="transmembrane region" description="Helical" evidence="1">
    <location>
        <begin position="820"/>
        <end position="841"/>
    </location>
</feature>
<evidence type="ECO:0000313" key="2">
    <source>
        <dbReference type="EMBL" id="KFI47922.1"/>
    </source>
</evidence>
<keyword evidence="1" id="KW-0812">Transmembrane</keyword>
<keyword evidence="3" id="KW-1185">Reference proteome</keyword>
<keyword evidence="1" id="KW-0472">Membrane</keyword>
<dbReference type="OrthoDB" id="2017740at2"/>
<feature type="transmembrane region" description="Helical" evidence="1">
    <location>
        <begin position="538"/>
        <end position="556"/>
    </location>
</feature>
<dbReference type="Proteomes" id="UP000029108">
    <property type="component" value="Unassembled WGS sequence"/>
</dbReference>
<feature type="transmembrane region" description="Helical" evidence="1">
    <location>
        <begin position="862"/>
        <end position="881"/>
    </location>
</feature>
<feature type="transmembrane region" description="Helical" evidence="1">
    <location>
        <begin position="563"/>
        <end position="580"/>
    </location>
</feature>
<feature type="transmembrane region" description="Helical" evidence="1">
    <location>
        <begin position="785"/>
        <end position="805"/>
    </location>
</feature>
<evidence type="ECO:0000256" key="1">
    <source>
        <dbReference type="SAM" id="Phobius"/>
    </source>
</evidence>
<keyword evidence="1" id="KW-1133">Transmembrane helix</keyword>
<protein>
    <submittedName>
        <fullName evidence="2">Uncharacterized protein</fullName>
    </submittedName>
</protein>
<dbReference type="AlphaFoldDB" id="A0A086ZN22"/>
<feature type="transmembrane region" description="Helical" evidence="1">
    <location>
        <begin position="167"/>
        <end position="184"/>
    </location>
</feature>
<feature type="transmembrane region" description="Helical" evidence="1">
    <location>
        <begin position="662"/>
        <end position="682"/>
    </location>
</feature>
<feature type="transmembrane region" description="Helical" evidence="1">
    <location>
        <begin position="196"/>
        <end position="217"/>
    </location>
</feature>
<evidence type="ECO:0000313" key="3">
    <source>
        <dbReference type="Proteomes" id="UP000029108"/>
    </source>
</evidence>
<name>A0A086ZN22_9BIFI</name>
<feature type="transmembrane region" description="Helical" evidence="1">
    <location>
        <begin position="429"/>
        <end position="451"/>
    </location>
</feature>
<feature type="transmembrane region" description="Helical" evidence="1">
    <location>
        <begin position="760"/>
        <end position="778"/>
    </location>
</feature>